<dbReference type="EMBL" id="PQFF01000386">
    <property type="protein sequence ID" value="RHZ53692.1"/>
    <property type="molecule type" value="Genomic_DNA"/>
</dbReference>
<feature type="compositionally biased region" description="Basic and acidic residues" evidence="5">
    <location>
        <begin position="19"/>
        <end position="29"/>
    </location>
</feature>
<dbReference type="InterPro" id="IPR010541">
    <property type="entry name" value="Prp3_C"/>
</dbReference>
<proteinExistence type="predicted"/>
<dbReference type="PANTHER" id="PTHR14212:SF0">
    <property type="entry name" value="U4_U6 SMALL NUCLEAR RIBONUCLEOPROTEIN PRP3"/>
    <property type="match status" value="1"/>
</dbReference>
<evidence type="ECO:0000259" key="7">
    <source>
        <dbReference type="Pfam" id="PF08572"/>
    </source>
</evidence>
<dbReference type="STRING" id="1348612.A0A397GRR1"/>
<dbReference type="Pfam" id="PF06544">
    <property type="entry name" value="Prp3_C"/>
    <property type="match status" value="1"/>
</dbReference>
<dbReference type="OrthoDB" id="10264544at2759"/>
<gene>
    <name evidence="8" type="ORF">Glove_438g20</name>
</gene>
<organism evidence="8 9">
    <name type="scientific">Diversispora epigaea</name>
    <dbReference type="NCBI Taxonomy" id="1348612"/>
    <lineage>
        <taxon>Eukaryota</taxon>
        <taxon>Fungi</taxon>
        <taxon>Fungi incertae sedis</taxon>
        <taxon>Mucoromycota</taxon>
        <taxon>Glomeromycotina</taxon>
        <taxon>Glomeromycetes</taxon>
        <taxon>Diversisporales</taxon>
        <taxon>Diversisporaceae</taxon>
        <taxon>Diversispora</taxon>
    </lineage>
</organism>
<dbReference type="GO" id="GO:0046540">
    <property type="term" value="C:U4/U6 x U5 tri-snRNP complex"/>
    <property type="evidence" value="ECO:0007669"/>
    <property type="project" value="InterPro"/>
</dbReference>
<dbReference type="Proteomes" id="UP000266861">
    <property type="component" value="Unassembled WGS sequence"/>
</dbReference>
<dbReference type="InterPro" id="IPR013881">
    <property type="entry name" value="Pre-mRNA_splic_Prp3_dom"/>
</dbReference>
<evidence type="ECO:0000256" key="5">
    <source>
        <dbReference type="SAM" id="MobiDB-lite"/>
    </source>
</evidence>
<dbReference type="Pfam" id="PF08572">
    <property type="entry name" value="PRP3"/>
    <property type="match status" value="1"/>
</dbReference>
<keyword evidence="3" id="KW-0508">mRNA splicing</keyword>
<accession>A0A397GRR1</accession>
<dbReference type="CDD" id="cd24162">
    <property type="entry name" value="Prp3_C"/>
    <property type="match status" value="1"/>
</dbReference>
<evidence type="ECO:0000259" key="6">
    <source>
        <dbReference type="Pfam" id="PF06544"/>
    </source>
</evidence>
<evidence type="ECO:0000256" key="3">
    <source>
        <dbReference type="ARBA" id="ARBA00023187"/>
    </source>
</evidence>
<dbReference type="InterPro" id="IPR027104">
    <property type="entry name" value="Prp3"/>
</dbReference>
<feature type="region of interest" description="Disordered" evidence="5">
    <location>
        <begin position="75"/>
        <end position="95"/>
    </location>
</feature>
<evidence type="ECO:0000313" key="8">
    <source>
        <dbReference type="EMBL" id="RHZ53692.1"/>
    </source>
</evidence>
<sequence length="594" mass="66936">MDQRKRSRPANVFGEEDEPTVKNEPDVKKFKGVGTPSFLPTPTDPSTMSNSAPRPEQIKAMIAAKKAQLEAMAASFRPPQARPSSAPIRPPVVTTPAQLQPNLTSVGIDPDLPRKIQEAKEMVRANLAAKANPYLPSTSTLSKSDDSSKAKGGLRVEAHPALLMDQSGKLDLKRTAALTPKPNFATVKANQRAAPTAKQEQKVSTPEQTTDVTQNPYFDPRAGNIAPQRRVRKRFKFVPKGKYEALGNQMRAQAKLEKLKSEIAESVKKAGMEAELDSSDKAIKRDPPPALEWWDLPLLPNKTYDDIDAGLTKIDDEDSLVTWFVQHPVPIKPPGDNGPPPPKPLILTKKEQKKLRKQRRLELQKEKQDKIRLGLLPPDQPKVKLSNLMRVLTNDAIQDPTMVEAKVRKEMQKRQETHLKANEERKLTDEQKKEKRIKKLEDDAEKATIACVFKVNDLSHPKMKFKVDTNAQQLKLTGTVIINPNFTLVIVEGGPKATKYYKKLMLRRIDWSDTTRLGEASNDQDTDEPMKPVKENKCSLIWEGEVKERGFKGFWFKTCPTEKMARDYLKKHKGEHYWDLASKYVDDGFETISV</sequence>
<keyword evidence="2" id="KW-0507">mRNA processing</keyword>
<evidence type="ECO:0000256" key="2">
    <source>
        <dbReference type="ARBA" id="ARBA00022664"/>
    </source>
</evidence>
<protein>
    <submittedName>
        <fullName evidence="8">Uncharacterized protein</fullName>
    </submittedName>
</protein>
<comment type="subcellular location">
    <subcellularLocation>
        <location evidence="1">Nucleus</location>
    </subcellularLocation>
</comment>
<feature type="region of interest" description="Disordered" evidence="5">
    <location>
        <begin position="1"/>
        <end position="53"/>
    </location>
</feature>
<dbReference type="GO" id="GO:0000398">
    <property type="term" value="P:mRNA splicing, via spliceosome"/>
    <property type="evidence" value="ECO:0007669"/>
    <property type="project" value="InterPro"/>
</dbReference>
<feature type="domain" description="Pre-mRNA-splicing factor 3" evidence="7">
    <location>
        <begin position="215"/>
        <end position="428"/>
    </location>
</feature>
<evidence type="ECO:0000256" key="1">
    <source>
        <dbReference type="ARBA" id="ARBA00004123"/>
    </source>
</evidence>
<feature type="compositionally biased region" description="Polar residues" evidence="5">
    <location>
        <begin position="38"/>
        <end position="52"/>
    </location>
</feature>
<comment type="caution">
    <text evidence="8">The sequence shown here is derived from an EMBL/GenBank/DDBJ whole genome shotgun (WGS) entry which is preliminary data.</text>
</comment>
<feature type="region of interest" description="Disordered" evidence="5">
    <location>
        <begin position="188"/>
        <end position="223"/>
    </location>
</feature>
<evidence type="ECO:0000313" key="9">
    <source>
        <dbReference type="Proteomes" id="UP000266861"/>
    </source>
</evidence>
<keyword evidence="9" id="KW-1185">Reference proteome</keyword>
<feature type="domain" description="Small nuclear ribonucleoprotein Prp3 C-terminal" evidence="6">
    <location>
        <begin position="451"/>
        <end position="581"/>
    </location>
</feature>
<dbReference type="AlphaFoldDB" id="A0A397GRR1"/>
<feature type="compositionally biased region" description="Polar residues" evidence="5">
    <location>
        <begin position="202"/>
        <end position="216"/>
    </location>
</feature>
<keyword evidence="4" id="KW-0539">Nucleus</keyword>
<evidence type="ECO:0000256" key="4">
    <source>
        <dbReference type="ARBA" id="ARBA00023242"/>
    </source>
</evidence>
<reference evidence="8 9" key="1">
    <citation type="submission" date="2018-08" db="EMBL/GenBank/DDBJ databases">
        <title>Genome and evolution of the arbuscular mycorrhizal fungus Diversispora epigaea (formerly Glomus versiforme) and its bacterial endosymbionts.</title>
        <authorList>
            <person name="Sun X."/>
            <person name="Fei Z."/>
            <person name="Harrison M."/>
        </authorList>
    </citation>
    <scope>NUCLEOTIDE SEQUENCE [LARGE SCALE GENOMIC DNA]</scope>
    <source>
        <strain evidence="8 9">IT104</strain>
    </source>
</reference>
<dbReference type="PANTHER" id="PTHR14212">
    <property type="entry name" value="U4/U6-ASSOCIATED RNA SPLICING FACTOR-RELATED"/>
    <property type="match status" value="1"/>
</dbReference>
<name>A0A397GRR1_9GLOM</name>